<feature type="chain" id="PRO_5042528511" evidence="11">
    <location>
        <begin position="24"/>
        <end position="386"/>
    </location>
</feature>
<evidence type="ECO:0000256" key="3">
    <source>
        <dbReference type="ARBA" id="ARBA00022801"/>
    </source>
</evidence>
<dbReference type="PANTHER" id="PTHR21581">
    <property type="entry name" value="D-ALANYL-D-ALANINE CARBOXYPEPTIDASE"/>
    <property type="match status" value="1"/>
</dbReference>
<dbReference type="Pfam" id="PF00768">
    <property type="entry name" value="Peptidase_S11"/>
    <property type="match status" value="1"/>
</dbReference>
<proteinExistence type="inferred from homology"/>
<feature type="binding site" evidence="8">
    <location>
        <position position="212"/>
    </location>
    <ligand>
        <name>substrate</name>
    </ligand>
</feature>
<feature type="region of interest" description="Disordered" evidence="10">
    <location>
        <begin position="360"/>
        <end position="386"/>
    </location>
</feature>
<dbReference type="InterPro" id="IPR012338">
    <property type="entry name" value="Beta-lactam/transpept-like"/>
</dbReference>
<feature type="active site" evidence="7">
    <location>
        <position position="110"/>
    </location>
</feature>
<sequence length="386" mass="40575">MLFARRIAIALILALLSLAPARANPMLLVDMDNFNVLYADEAGQPWHPASLTKMMTAYVTFEQIALGKVTLDTPVVISQKAFNEAPSKSGLPVGSALTMKDALYVMLVKSANDVSVAIAETVAGDQASFVTLMNDAAQRMGMTATHYANANGLHNPAQVTSARDMAVLALYIRQSFPQYLPIFGTGTVVLNGKTLESENKLLGSFAGTTGMKTGFVCASGLNMVATVERNGRHMLAVVLGGSSARDRNERAADLVLKGLNGAVQPNGQTVLNLANNVGAAPVDMRPLICGKDAKTYVAGQEAEFPLGLKGQPSNLIDTVVPASYAATDLGRIAVGVNLPRPRPAHIPVFPVPVDEAALTGDLRPGLAGPTASDATPFPRPRPATFQ</sequence>
<evidence type="ECO:0000256" key="8">
    <source>
        <dbReference type="PIRSR" id="PIRSR618044-2"/>
    </source>
</evidence>
<keyword evidence="13" id="KW-0645">Protease</keyword>
<organism evidence="13 14">
    <name type="scientific">Candidatus Devosia phytovorans</name>
    <dbReference type="NCBI Taxonomy" id="3121372"/>
    <lineage>
        <taxon>Bacteria</taxon>
        <taxon>Pseudomonadati</taxon>
        <taxon>Pseudomonadota</taxon>
        <taxon>Alphaproteobacteria</taxon>
        <taxon>Hyphomicrobiales</taxon>
        <taxon>Devosiaceae</taxon>
        <taxon>Devosia</taxon>
    </lineage>
</organism>
<dbReference type="Proteomes" id="UP001217476">
    <property type="component" value="Chromosome"/>
</dbReference>
<evidence type="ECO:0000256" key="2">
    <source>
        <dbReference type="ARBA" id="ARBA00022729"/>
    </source>
</evidence>
<dbReference type="GO" id="GO:0009252">
    <property type="term" value="P:peptidoglycan biosynthetic process"/>
    <property type="evidence" value="ECO:0007669"/>
    <property type="project" value="UniProtKB-KW"/>
</dbReference>
<keyword evidence="2 11" id="KW-0732">Signal</keyword>
<dbReference type="GO" id="GO:0071555">
    <property type="term" value="P:cell wall organization"/>
    <property type="evidence" value="ECO:0007669"/>
    <property type="project" value="UniProtKB-KW"/>
</dbReference>
<evidence type="ECO:0000256" key="9">
    <source>
        <dbReference type="RuleBase" id="RU004016"/>
    </source>
</evidence>
<evidence type="ECO:0000256" key="10">
    <source>
        <dbReference type="SAM" id="MobiDB-lite"/>
    </source>
</evidence>
<dbReference type="PANTHER" id="PTHR21581:SF6">
    <property type="entry name" value="TRAFFICKING PROTEIN PARTICLE COMPLEX SUBUNIT 12"/>
    <property type="match status" value="1"/>
</dbReference>
<evidence type="ECO:0000256" key="5">
    <source>
        <dbReference type="ARBA" id="ARBA00022984"/>
    </source>
</evidence>
<dbReference type="GO" id="GO:0006508">
    <property type="term" value="P:proteolysis"/>
    <property type="evidence" value="ECO:0007669"/>
    <property type="project" value="InterPro"/>
</dbReference>
<feature type="domain" description="Peptidase S11 D-alanyl-D-alanine carboxypeptidase A N-terminal" evidence="12">
    <location>
        <begin position="22"/>
        <end position="242"/>
    </location>
</feature>
<evidence type="ECO:0000256" key="4">
    <source>
        <dbReference type="ARBA" id="ARBA00022960"/>
    </source>
</evidence>
<dbReference type="AlphaFoldDB" id="A0AAJ6B1J8"/>
<keyword evidence="6" id="KW-0961">Cell wall biogenesis/degradation</keyword>
<dbReference type="Gene3D" id="3.40.710.10">
    <property type="entry name" value="DD-peptidase/beta-lactamase superfamily"/>
    <property type="match status" value="1"/>
</dbReference>
<feature type="active site" description="Acyl-ester intermediate" evidence="7">
    <location>
        <position position="50"/>
    </location>
</feature>
<keyword evidence="5" id="KW-0573">Peptidoglycan synthesis</keyword>
<protein>
    <submittedName>
        <fullName evidence="13">D-alanyl-D-alanine carboxypeptidase</fullName>
    </submittedName>
</protein>
<dbReference type="GO" id="GO:0008360">
    <property type="term" value="P:regulation of cell shape"/>
    <property type="evidence" value="ECO:0007669"/>
    <property type="project" value="UniProtKB-KW"/>
</dbReference>
<gene>
    <name evidence="13" type="ORF">P0Y65_20495</name>
</gene>
<evidence type="ECO:0000256" key="11">
    <source>
        <dbReference type="SAM" id="SignalP"/>
    </source>
</evidence>
<evidence type="ECO:0000259" key="12">
    <source>
        <dbReference type="Pfam" id="PF00768"/>
    </source>
</evidence>
<keyword evidence="4" id="KW-0133">Cell shape</keyword>
<name>A0AAJ6B1J8_9HYPH</name>
<keyword evidence="3" id="KW-0378">Hydrolase</keyword>
<feature type="signal peptide" evidence="11">
    <location>
        <begin position="1"/>
        <end position="23"/>
    </location>
</feature>
<dbReference type="GO" id="GO:0009002">
    <property type="term" value="F:serine-type D-Ala-D-Ala carboxypeptidase activity"/>
    <property type="evidence" value="ECO:0007669"/>
    <property type="project" value="InterPro"/>
</dbReference>
<accession>A0AAJ6B1J8</accession>
<dbReference type="EMBL" id="CP119312">
    <property type="protein sequence ID" value="WEK04523.1"/>
    <property type="molecule type" value="Genomic_DNA"/>
</dbReference>
<evidence type="ECO:0000256" key="7">
    <source>
        <dbReference type="PIRSR" id="PIRSR618044-1"/>
    </source>
</evidence>
<feature type="compositionally biased region" description="Pro residues" evidence="10">
    <location>
        <begin position="377"/>
        <end position="386"/>
    </location>
</feature>
<dbReference type="SUPFAM" id="SSF56601">
    <property type="entry name" value="beta-lactamase/transpeptidase-like"/>
    <property type="match status" value="1"/>
</dbReference>
<dbReference type="InterPro" id="IPR018044">
    <property type="entry name" value="Peptidase_S11"/>
</dbReference>
<dbReference type="PRINTS" id="PR00725">
    <property type="entry name" value="DADACBPTASE1"/>
</dbReference>
<evidence type="ECO:0000256" key="1">
    <source>
        <dbReference type="ARBA" id="ARBA00007164"/>
    </source>
</evidence>
<dbReference type="InterPro" id="IPR001967">
    <property type="entry name" value="Peptidase_S11_N"/>
</dbReference>
<feature type="active site" description="Proton acceptor" evidence="7">
    <location>
        <position position="53"/>
    </location>
</feature>
<keyword evidence="13" id="KW-0121">Carboxypeptidase</keyword>
<evidence type="ECO:0000313" key="14">
    <source>
        <dbReference type="Proteomes" id="UP001217476"/>
    </source>
</evidence>
<reference evidence="13" key="1">
    <citation type="submission" date="2023-03" db="EMBL/GenBank/DDBJ databases">
        <title>Andean soil-derived lignocellulolytic bacterial consortium as a source of novel taxa and putative plastic-active enzymes.</title>
        <authorList>
            <person name="Diaz-Garcia L."/>
            <person name="Chuvochina M."/>
            <person name="Feuerriegel G."/>
            <person name="Bunk B."/>
            <person name="Sproer C."/>
            <person name="Streit W.R."/>
            <person name="Rodriguez L.M."/>
            <person name="Overmann J."/>
            <person name="Jimenez D.J."/>
        </authorList>
    </citation>
    <scope>NUCLEOTIDE SEQUENCE</scope>
    <source>
        <strain evidence="13">MAG 4196</strain>
    </source>
</reference>
<evidence type="ECO:0000313" key="13">
    <source>
        <dbReference type="EMBL" id="WEK04523.1"/>
    </source>
</evidence>
<comment type="similarity">
    <text evidence="1 9">Belongs to the peptidase S11 family.</text>
</comment>
<evidence type="ECO:0000256" key="6">
    <source>
        <dbReference type="ARBA" id="ARBA00023316"/>
    </source>
</evidence>